<name>A0A9W8BJR4_9FUNG</name>
<keyword evidence="3" id="KW-1185">Reference proteome</keyword>
<protein>
    <recommendedName>
        <fullName evidence="4">FIST domain-containing protein</fullName>
    </recommendedName>
</protein>
<proteinExistence type="predicted"/>
<evidence type="ECO:0000313" key="3">
    <source>
        <dbReference type="Proteomes" id="UP001150907"/>
    </source>
</evidence>
<dbReference type="AlphaFoldDB" id="A0A9W8BJR4"/>
<feature type="region of interest" description="Disordered" evidence="1">
    <location>
        <begin position="231"/>
        <end position="251"/>
    </location>
</feature>
<dbReference type="Proteomes" id="UP001150907">
    <property type="component" value="Unassembled WGS sequence"/>
</dbReference>
<organism evidence="2 3">
    <name type="scientific">Coemansia thaxteri</name>
    <dbReference type="NCBI Taxonomy" id="2663907"/>
    <lineage>
        <taxon>Eukaryota</taxon>
        <taxon>Fungi</taxon>
        <taxon>Fungi incertae sedis</taxon>
        <taxon>Zoopagomycota</taxon>
        <taxon>Kickxellomycotina</taxon>
        <taxon>Kickxellomycetes</taxon>
        <taxon>Kickxellales</taxon>
        <taxon>Kickxellaceae</taxon>
        <taxon>Coemansia</taxon>
    </lineage>
</organism>
<evidence type="ECO:0000313" key="2">
    <source>
        <dbReference type="EMBL" id="KAJ2004490.1"/>
    </source>
</evidence>
<dbReference type="OrthoDB" id="10251508at2759"/>
<evidence type="ECO:0000256" key="1">
    <source>
        <dbReference type="SAM" id="MobiDB-lite"/>
    </source>
</evidence>
<reference evidence="2" key="1">
    <citation type="submission" date="2022-07" db="EMBL/GenBank/DDBJ databases">
        <title>Phylogenomic reconstructions and comparative analyses of Kickxellomycotina fungi.</title>
        <authorList>
            <person name="Reynolds N.K."/>
            <person name="Stajich J.E."/>
            <person name="Barry K."/>
            <person name="Grigoriev I.V."/>
            <person name="Crous P."/>
            <person name="Smith M.E."/>
        </authorList>
    </citation>
    <scope>NUCLEOTIDE SEQUENCE</scope>
    <source>
        <strain evidence="2">IMI 214461</strain>
    </source>
</reference>
<comment type="caution">
    <text evidence="2">The sequence shown here is derived from an EMBL/GenBank/DDBJ whole genome shotgun (WGS) entry which is preliminary data.</text>
</comment>
<dbReference type="EMBL" id="JANBQF010000151">
    <property type="protein sequence ID" value="KAJ2004490.1"/>
    <property type="molecule type" value="Genomic_DNA"/>
</dbReference>
<evidence type="ECO:0008006" key="4">
    <source>
        <dbReference type="Google" id="ProtNLM"/>
    </source>
</evidence>
<gene>
    <name evidence="2" type="ORF">H4R26_002472</name>
</gene>
<sequence>MERQSSIRWDAERSSVTRATSLLALPQELTEGIDDPMRVRLILLASDIESRQTLDALDARFPLATTLGIVGSQTPFLNGREHTLYAGSRIYDSGMVGLAFVSTEELPLTPGADLAAGPQVSHGGLEAVSEVLRIERCKGNVVLQVENGDAAHSLISSARRPRMDATEASSDDSRLYARISLSREAAELPLLAPGSESVVFQVTGGDPRKGGLAIDTLRDIPQGSYIQFLLPTPRQPKGGSATEPSRGADSSDVTVKFGLSEYQNDCNSSNDCSQLPYTNLSALAAFGATSEGGFVYRRPCQPSSSADGTPASNTVFSGSTECAVPGSVVTLKLRQPAII</sequence>
<accession>A0A9W8BJR4</accession>